<dbReference type="InterPro" id="IPR033881">
    <property type="entry name" value="vWA_BatA_type"/>
</dbReference>
<feature type="domain" description="VWFA" evidence="3">
    <location>
        <begin position="83"/>
        <end position="278"/>
    </location>
</feature>
<dbReference type="InterPro" id="IPR036465">
    <property type="entry name" value="vWFA_dom_sf"/>
</dbReference>
<evidence type="ECO:0000313" key="4">
    <source>
        <dbReference type="EMBL" id="RMH93427.1"/>
    </source>
</evidence>
<comment type="caution">
    <text evidence="4">The sequence shown here is derived from an EMBL/GenBank/DDBJ whole genome shotgun (WGS) entry which is preliminary data.</text>
</comment>
<keyword evidence="1" id="KW-0472">Membrane</keyword>
<feature type="chain" id="PRO_5018028374" evidence="2">
    <location>
        <begin position="21"/>
        <end position="322"/>
    </location>
</feature>
<evidence type="ECO:0000313" key="5">
    <source>
        <dbReference type="Proteomes" id="UP000275012"/>
    </source>
</evidence>
<dbReference type="PANTHER" id="PTHR22550">
    <property type="entry name" value="SPORE GERMINATION PROTEIN"/>
    <property type="match status" value="1"/>
</dbReference>
<dbReference type="EMBL" id="RFLY01000006">
    <property type="protein sequence ID" value="RMH93427.1"/>
    <property type="molecule type" value="Genomic_DNA"/>
</dbReference>
<dbReference type="SMART" id="SM00327">
    <property type="entry name" value="VWA"/>
    <property type="match status" value="1"/>
</dbReference>
<keyword evidence="1" id="KW-1133">Transmembrane helix</keyword>
<evidence type="ECO:0000259" key="3">
    <source>
        <dbReference type="PROSITE" id="PS50234"/>
    </source>
</evidence>
<evidence type="ECO:0000256" key="2">
    <source>
        <dbReference type="SAM" id="SignalP"/>
    </source>
</evidence>
<feature type="transmembrane region" description="Helical" evidence="1">
    <location>
        <begin position="298"/>
        <end position="317"/>
    </location>
</feature>
<name>A0A3M2I4L2_9GAMM</name>
<keyword evidence="2" id="KW-0732">Signal</keyword>
<keyword evidence="5" id="KW-1185">Reference proteome</keyword>
<feature type="signal peptide" evidence="2">
    <location>
        <begin position="1"/>
        <end position="20"/>
    </location>
</feature>
<dbReference type="PANTHER" id="PTHR22550:SF18">
    <property type="entry name" value="VWFA DOMAIN-CONTAINING PROTEIN"/>
    <property type="match status" value="1"/>
</dbReference>
<reference evidence="4 5" key="1">
    <citation type="submission" date="2018-10" db="EMBL/GenBank/DDBJ databases">
        <title>Proposal of Lysobacter pythonis sp. nov. isolated from royal pythons (Python regius).</title>
        <authorList>
            <person name="Hans-Juergen B."/>
            <person name="Huptas C."/>
            <person name="Sandra B."/>
            <person name="Igor L."/>
            <person name="Joachim S."/>
            <person name="Siegfried S."/>
            <person name="Mareike W."/>
            <person name="Peter K."/>
        </authorList>
    </citation>
    <scope>NUCLEOTIDE SEQUENCE [LARGE SCALE GENOMIC DNA]</scope>
    <source>
        <strain evidence="4 5">4284/11</strain>
    </source>
</reference>
<dbReference type="CDD" id="cd01467">
    <property type="entry name" value="vWA_BatA_type"/>
    <property type="match status" value="1"/>
</dbReference>
<organism evidence="4 5">
    <name type="scientific">Solilutibacter pythonis</name>
    <dbReference type="NCBI Taxonomy" id="2483112"/>
    <lineage>
        <taxon>Bacteria</taxon>
        <taxon>Pseudomonadati</taxon>
        <taxon>Pseudomonadota</taxon>
        <taxon>Gammaproteobacteria</taxon>
        <taxon>Lysobacterales</taxon>
        <taxon>Lysobacteraceae</taxon>
        <taxon>Solilutibacter</taxon>
    </lineage>
</organism>
<accession>A0A3M2I4L2</accession>
<dbReference type="Proteomes" id="UP000275012">
    <property type="component" value="Unassembled WGS sequence"/>
</dbReference>
<proteinExistence type="predicted"/>
<sequence length="322" mass="34951">MLAALPLPLLAWWWLPPARAATAAALKLPQAETRVHAVPAVARSMRGRGFDFVAFIAWALLCIAAARPQTLGPVEAPPQTGRDLMLAVDLSGSMEAPDMELGGRQVERLTAAKAVLADFLDRRASDRIGLIVFGQRAYAITPLTRDRDSVRRQLRDAMVGMAGRETAIGDAIGLAVKRLRAQPAEHRVLILLTDGDNTAGTLTPGKAAELARAERVRIHAIAFGGEEAAISMLGVRIPVPGMQAGIDEAVLREVAETTGGRFFRAGDTRSLAGIYAEIDRLEPVTREGPAVRPRIEHYWRWLGMAWGVAVLAFALRLRRRRA</sequence>
<dbReference type="Gene3D" id="3.40.50.410">
    <property type="entry name" value="von Willebrand factor, type A domain"/>
    <property type="match status" value="1"/>
</dbReference>
<protein>
    <submittedName>
        <fullName evidence="4">VWA domain-containing protein</fullName>
    </submittedName>
</protein>
<dbReference type="OrthoDB" id="6206554at2"/>
<dbReference type="AlphaFoldDB" id="A0A3M2I4L2"/>
<dbReference type="InterPro" id="IPR050768">
    <property type="entry name" value="UPF0353/GerABKA_families"/>
</dbReference>
<dbReference type="SUPFAM" id="SSF53300">
    <property type="entry name" value="vWA-like"/>
    <property type="match status" value="1"/>
</dbReference>
<dbReference type="Pfam" id="PF00092">
    <property type="entry name" value="VWA"/>
    <property type="match status" value="1"/>
</dbReference>
<gene>
    <name evidence="4" type="ORF">EBB59_05165</name>
</gene>
<keyword evidence="1" id="KW-0812">Transmembrane</keyword>
<dbReference type="InterPro" id="IPR002035">
    <property type="entry name" value="VWF_A"/>
</dbReference>
<dbReference type="PROSITE" id="PS50234">
    <property type="entry name" value="VWFA"/>
    <property type="match status" value="1"/>
</dbReference>
<evidence type="ECO:0000256" key="1">
    <source>
        <dbReference type="SAM" id="Phobius"/>
    </source>
</evidence>
<dbReference type="RefSeq" id="WP_122101230.1">
    <property type="nucleotide sequence ID" value="NZ_RFLY01000006.1"/>
</dbReference>